<dbReference type="EMBL" id="AFCO01000925">
    <property type="protein sequence ID" value="EHC57172.1"/>
    <property type="molecule type" value="Genomic_DNA"/>
</dbReference>
<keyword evidence="1" id="KW-1133">Transmembrane helix</keyword>
<protein>
    <submittedName>
        <fullName evidence="2">Uncharacterized protein</fullName>
    </submittedName>
</protein>
<sequence>MMTISICTIFSINGYMVSAFILMNIFLNLCRKGSPDKK</sequence>
<dbReference type="PATRIC" id="fig|913075.3.peg.2161"/>
<accession>G5NDT7</accession>
<dbReference type="BioCyc" id="SENT913075:G120P-599-MONOMER"/>
<dbReference type="AlphaFoldDB" id="G5NDT7"/>
<evidence type="ECO:0000256" key="1">
    <source>
        <dbReference type="SAM" id="Phobius"/>
    </source>
</evidence>
<feature type="transmembrane region" description="Helical" evidence="1">
    <location>
        <begin position="12"/>
        <end position="30"/>
    </location>
</feature>
<dbReference type="Proteomes" id="UP000003532">
    <property type="component" value="Unassembled WGS sequence"/>
</dbReference>
<comment type="caution">
    <text evidence="2">The sequence shown here is derived from an EMBL/GenBank/DDBJ whole genome shotgun (WGS) entry which is preliminary data.</text>
</comment>
<evidence type="ECO:0000313" key="2">
    <source>
        <dbReference type="EMBL" id="EHC57172.1"/>
    </source>
</evidence>
<gene>
    <name evidence="2" type="ORF">LTSEINV_2825</name>
</gene>
<keyword evidence="1" id="KW-0812">Transmembrane</keyword>
<reference evidence="2 3" key="1">
    <citation type="journal article" date="2011" name="BMC Genomics">
        <title>Genome sequencing reveals diversification of virulence factor content and possible host adaptation in distinct subpopulations of Salmonella enterica.</title>
        <authorList>
            <person name="den Bakker H.C."/>
            <person name="Moreno Switt A.I."/>
            <person name="Govoni G."/>
            <person name="Cummings C.A."/>
            <person name="Ranieri M.L."/>
            <person name="Degoricija L."/>
            <person name="Hoelzer K."/>
            <person name="Rodriguez-Rivera L.D."/>
            <person name="Brown S."/>
            <person name="Bolchacova E."/>
            <person name="Furtado M.R."/>
            <person name="Wiedmann M."/>
        </authorList>
    </citation>
    <scope>NUCLEOTIDE SEQUENCE [LARGE SCALE GENOMIC DNA]</scope>
    <source>
        <strain evidence="2 3">R8-3668</strain>
    </source>
</reference>
<organism evidence="2 3">
    <name type="scientific">Salmonella enterica subsp. enterica serovar Inverness str. R8-3668</name>
    <dbReference type="NCBI Taxonomy" id="913075"/>
    <lineage>
        <taxon>Bacteria</taxon>
        <taxon>Pseudomonadati</taxon>
        <taxon>Pseudomonadota</taxon>
        <taxon>Gammaproteobacteria</taxon>
        <taxon>Enterobacterales</taxon>
        <taxon>Enterobacteriaceae</taxon>
        <taxon>Salmonella</taxon>
    </lineage>
</organism>
<keyword evidence="1" id="KW-0472">Membrane</keyword>
<evidence type="ECO:0000313" key="3">
    <source>
        <dbReference type="Proteomes" id="UP000003532"/>
    </source>
</evidence>
<name>G5NDT7_SALET</name>
<proteinExistence type="predicted"/>